<gene>
    <name evidence="2" type="ORF">SCP_0506280</name>
</gene>
<dbReference type="OrthoDB" id="3256283at2759"/>
<dbReference type="InParanoid" id="A0A401GMY9"/>
<organism evidence="2 3">
    <name type="scientific">Sparassis crispa</name>
    <dbReference type="NCBI Taxonomy" id="139825"/>
    <lineage>
        <taxon>Eukaryota</taxon>
        <taxon>Fungi</taxon>
        <taxon>Dikarya</taxon>
        <taxon>Basidiomycota</taxon>
        <taxon>Agaricomycotina</taxon>
        <taxon>Agaricomycetes</taxon>
        <taxon>Polyporales</taxon>
        <taxon>Sparassidaceae</taxon>
        <taxon>Sparassis</taxon>
    </lineage>
</organism>
<evidence type="ECO:0000313" key="2">
    <source>
        <dbReference type="EMBL" id="GBE83573.1"/>
    </source>
</evidence>
<reference evidence="2 3" key="1">
    <citation type="journal article" date="2018" name="Sci. Rep.">
        <title>Genome sequence of the cauliflower mushroom Sparassis crispa (Hanabiratake) and its association with beneficial usage.</title>
        <authorList>
            <person name="Kiyama R."/>
            <person name="Furutani Y."/>
            <person name="Kawaguchi K."/>
            <person name="Nakanishi T."/>
        </authorList>
    </citation>
    <scope>NUCLEOTIDE SEQUENCE [LARGE SCALE GENOMIC DNA]</scope>
</reference>
<name>A0A401GMY9_9APHY</name>
<evidence type="ECO:0000313" key="3">
    <source>
        <dbReference type="Proteomes" id="UP000287166"/>
    </source>
</evidence>
<dbReference type="AlphaFoldDB" id="A0A401GMY9"/>
<feature type="region of interest" description="Disordered" evidence="1">
    <location>
        <begin position="1"/>
        <end position="62"/>
    </location>
</feature>
<dbReference type="EMBL" id="BFAD01000005">
    <property type="protein sequence ID" value="GBE83573.1"/>
    <property type="molecule type" value="Genomic_DNA"/>
</dbReference>
<proteinExistence type="predicted"/>
<accession>A0A401GMY9</accession>
<dbReference type="GeneID" id="38780490"/>
<comment type="caution">
    <text evidence="2">The sequence shown here is derived from an EMBL/GenBank/DDBJ whole genome shotgun (WGS) entry which is preliminary data.</text>
</comment>
<keyword evidence="3" id="KW-1185">Reference proteome</keyword>
<dbReference type="Proteomes" id="UP000287166">
    <property type="component" value="Unassembled WGS sequence"/>
</dbReference>
<dbReference type="RefSeq" id="XP_027614486.1">
    <property type="nucleotide sequence ID" value="XM_027758685.1"/>
</dbReference>
<evidence type="ECO:0000256" key="1">
    <source>
        <dbReference type="SAM" id="MobiDB-lite"/>
    </source>
</evidence>
<protein>
    <submittedName>
        <fullName evidence="2">Uncharacterized protein</fullName>
    </submittedName>
</protein>
<sequence length="260" mass="28224">MPKTKGAKAKVGADTPKKKGKRTADETVDAPQAKPAKRAKATEESAKASASAPDKEAEIPEPKFSGNFDIYAATLPFLTKVCLPSGQTTPQYEELYKTILTYQAKPDSSGRCYLPAGATSAGKFECSQVEDPMSEEALDVEINFVTKEKKLSFTRAERGKFKTPGSSEEAPGISATTTLEGSHCGFDSAEGVFKMTRVWAKAMPTGEVQELFEGYFSLDVEYSWLYSSKGHGDGAEYEFGFWAVHARKNEEGEEIGLVPV</sequence>